<dbReference type="GO" id="GO:0005634">
    <property type="term" value="C:nucleus"/>
    <property type="evidence" value="ECO:0007669"/>
    <property type="project" value="TreeGrafter"/>
</dbReference>
<comment type="similarity">
    <text evidence="1">Belongs to the PPP4R2 family.</text>
</comment>
<feature type="region of interest" description="Disordered" evidence="2">
    <location>
        <begin position="239"/>
        <end position="289"/>
    </location>
</feature>
<dbReference type="STRING" id="578458.D8PWR5"/>
<dbReference type="GO" id="GO:0019888">
    <property type="term" value="F:protein phosphatase regulator activity"/>
    <property type="evidence" value="ECO:0007669"/>
    <property type="project" value="InterPro"/>
</dbReference>
<dbReference type="Proteomes" id="UP000007431">
    <property type="component" value="Unassembled WGS sequence"/>
</dbReference>
<protein>
    <recommendedName>
        <fullName evidence="5">PPP4R2-domain-containing protein</fullName>
    </recommendedName>
</protein>
<evidence type="ECO:0000256" key="2">
    <source>
        <dbReference type="SAM" id="MobiDB-lite"/>
    </source>
</evidence>
<gene>
    <name evidence="3" type="ORF">SCHCODRAFT_105636</name>
</gene>
<feature type="region of interest" description="Disordered" evidence="2">
    <location>
        <begin position="52"/>
        <end position="94"/>
    </location>
</feature>
<dbReference type="Pfam" id="PF09184">
    <property type="entry name" value="PPP4R2"/>
    <property type="match status" value="1"/>
</dbReference>
<feature type="compositionally biased region" description="Basic and acidic residues" evidence="2">
    <location>
        <begin position="263"/>
        <end position="289"/>
    </location>
</feature>
<accession>D8PWR5</accession>
<proteinExistence type="inferred from homology"/>
<dbReference type="KEGG" id="scm:SCHCO_01345864"/>
<evidence type="ECO:0000313" key="4">
    <source>
        <dbReference type="Proteomes" id="UP000007431"/>
    </source>
</evidence>
<dbReference type="HOGENOM" id="CLU_056027_0_0_1"/>
<dbReference type="GeneID" id="9597416"/>
<evidence type="ECO:0008006" key="5">
    <source>
        <dbReference type="Google" id="ProtNLM"/>
    </source>
</evidence>
<dbReference type="eggNOG" id="KOG3175">
    <property type="taxonomic scope" value="Eukaryota"/>
</dbReference>
<dbReference type="PANTHER" id="PTHR16487">
    <property type="entry name" value="PPP4R2-RELATED PROTEIN"/>
    <property type="match status" value="1"/>
</dbReference>
<dbReference type="AlphaFoldDB" id="D8PWR5"/>
<sequence>MPGFEYTAEHDALLEGIARTDTIPETVTWDTLRDAIKAKIEKNIAVFLEECKPQPPPPPFPPQSTASGGLRLAPFPPRKPQQVAPTSIPLTPTPHLLQDTPEPPINYMSAEQASDLKLAIFDQLDQFDASPPFTIQRLAELCTAPRAHYAAAGKYLRALERAILVTSGTDAFPALPVEARAPLRPEDEIGAAMPSAGAALSTPTTPMFSPVPFAHADARRAPSPLTLSEPRVIGLVDELDDPRPGHLSDKPTALSAVTEVPEEAEKALEARFTKGETSEGEAKTEEKVA</sequence>
<keyword evidence="4" id="KW-1185">Reference proteome</keyword>
<organism evidence="4">
    <name type="scientific">Schizophyllum commune (strain H4-8 / FGSC 9210)</name>
    <name type="common">Split gill fungus</name>
    <dbReference type="NCBI Taxonomy" id="578458"/>
    <lineage>
        <taxon>Eukaryota</taxon>
        <taxon>Fungi</taxon>
        <taxon>Dikarya</taxon>
        <taxon>Basidiomycota</taxon>
        <taxon>Agaricomycotina</taxon>
        <taxon>Agaricomycetes</taxon>
        <taxon>Agaricomycetidae</taxon>
        <taxon>Agaricales</taxon>
        <taxon>Schizophyllaceae</taxon>
        <taxon>Schizophyllum</taxon>
    </lineage>
</organism>
<dbReference type="GO" id="GO:0005737">
    <property type="term" value="C:cytoplasm"/>
    <property type="evidence" value="ECO:0007669"/>
    <property type="project" value="TreeGrafter"/>
</dbReference>
<dbReference type="VEuPathDB" id="FungiDB:SCHCODRAFT_01345864"/>
<dbReference type="RefSeq" id="XP_003035162.1">
    <property type="nucleotide sequence ID" value="XM_003035116.1"/>
</dbReference>
<dbReference type="InterPro" id="IPR015267">
    <property type="entry name" value="PPP4R2"/>
</dbReference>
<dbReference type="InParanoid" id="D8PWR5"/>
<dbReference type="PANTHER" id="PTHR16487:SF0">
    <property type="entry name" value="PROTEIN PHOSPHATASE 4 REGULATORY SUBUNIT 2-RELATED"/>
    <property type="match status" value="1"/>
</dbReference>
<dbReference type="OMA" id="HMSDHPT"/>
<evidence type="ECO:0000256" key="1">
    <source>
        <dbReference type="ARBA" id="ARBA00009207"/>
    </source>
</evidence>
<dbReference type="EMBL" id="GL377303">
    <property type="protein sequence ID" value="EFJ00260.1"/>
    <property type="molecule type" value="Genomic_DNA"/>
</dbReference>
<reference evidence="3 4" key="1">
    <citation type="journal article" date="2010" name="Nat. Biotechnol.">
        <title>Genome sequence of the model mushroom Schizophyllum commune.</title>
        <authorList>
            <person name="Ohm R.A."/>
            <person name="de Jong J.F."/>
            <person name="Lugones L.G."/>
            <person name="Aerts A."/>
            <person name="Kothe E."/>
            <person name="Stajich J.E."/>
            <person name="de Vries R.P."/>
            <person name="Record E."/>
            <person name="Levasseur A."/>
            <person name="Baker S.E."/>
            <person name="Bartholomew K.A."/>
            <person name="Coutinho P.M."/>
            <person name="Erdmann S."/>
            <person name="Fowler T.J."/>
            <person name="Gathman A.C."/>
            <person name="Lombard V."/>
            <person name="Henrissat B."/>
            <person name="Knabe N."/>
            <person name="Kuees U."/>
            <person name="Lilly W.W."/>
            <person name="Lindquist E."/>
            <person name="Lucas S."/>
            <person name="Magnuson J.K."/>
            <person name="Piumi F."/>
            <person name="Raudaskoski M."/>
            <person name="Salamov A."/>
            <person name="Schmutz J."/>
            <person name="Schwarze F.W.M.R."/>
            <person name="vanKuyk P.A."/>
            <person name="Horton J.S."/>
            <person name="Grigoriev I.V."/>
            <person name="Woesten H.A.B."/>
        </authorList>
    </citation>
    <scope>NUCLEOTIDE SEQUENCE [LARGE SCALE GENOMIC DNA]</scope>
    <source>
        <strain evidence="4">H4-8 / FGSC 9210</strain>
    </source>
</reference>
<dbReference type="GO" id="GO:0030289">
    <property type="term" value="C:protein phosphatase 4 complex"/>
    <property type="evidence" value="ECO:0007669"/>
    <property type="project" value="InterPro"/>
</dbReference>
<feature type="compositionally biased region" description="Pro residues" evidence="2">
    <location>
        <begin position="53"/>
        <end position="62"/>
    </location>
</feature>
<name>D8PWR5_SCHCM</name>
<dbReference type="OrthoDB" id="341898at2759"/>
<evidence type="ECO:0000313" key="3">
    <source>
        <dbReference type="EMBL" id="EFJ00260.1"/>
    </source>
</evidence>
<feature type="non-terminal residue" evidence="3">
    <location>
        <position position="289"/>
    </location>
</feature>